<dbReference type="Proteomes" id="UP000036403">
    <property type="component" value="Unassembled WGS sequence"/>
</dbReference>
<evidence type="ECO:0000313" key="2">
    <source>
        <dbReference type="EMBL" id="KMQ81937.1"/>
    </source>
</evidence>
<dbReference type="Pfam" id="PF25597">
    <property type="entry name" value="SH3_retrovirus"/>
    <property type="match status" value="1"/>
</dbReference>
<proteinExistence type="predicted"/>
<name>A0A0J7JUU4_LASNI</name>
<organism evidence="2 3">
    <name type="scientific">Lasius niger</name>
    <name type="common">Black garden ant</name>
    <dbReference type="NCBI Taxonomy" id="67767"/>
    <lineage>
        <taxon>Eukaryota</taxon>
        <taxon>Metazoa</taxon>
        <taxon>Ecdysozoa</taxon>
        <taxon>Arthropoda</taxon>
        <taxon>Hexapoda</taxon>
        <taxon>Insecta</taxon>
        <taxon>Pterygota</taxon>
        <taxon>Neoptera</taxon>
        <taxon>Endopterygota</taxon>
        <taxon>Hymenoptera</taxon>
        <taxon>Apocrita</taxon>
        <taxon>Aculeata</taxon>
        <taxon>Formicoidea</taxon>
        <taxon>Formicidae</taxon>
        <taxon>Formicinae</taxon>
        <taxon>Lasius</taxon>
        <taxon>Lasius</taxon>
    </lineage>
</organism>
<dbReference type="PaxDb" id="67767-A0A0J7JUU4"/>
<reference evidence="2 3" key="1">
    <citation type="submission" date="2015-04" db="EMBL/GenBank/DDBJ databases">
        <title>Lasius niger genome sequencing.</title>
        <authorList>
            <person name="Konorov E.A."/>
            <person name="Nikitin M.A."/>
            <person name="Kirill M.V."/>
            <person name="Chang P."/>
        </authorList>
    </citation>
    <scope>NUCLEOTIDE SEQUENCE [LARGE SCALE GENOMIC DNA]</scope>
    <source>
        <tissue evidence="2">Whole</tissue>
    </source>
</reference>
<dbReference type="InterPro" id="IPR057670">
    <property type="entry name" value="SH3_retrovirus"/>
</dbReference>
<dbReference type="EMBL" id="LBMM01030101">
    <property type="protein sequence ID" value="KMQ81937.1"/>
    <property type="molecule type" value="Genomic_DNA"/>
</dbReference>
<gene>
    <name evidence="2" type="ORF">RF55_24712</name>
</gene>
<evidence type="ECO:0000313" key="3">
    <source>
        <dbReference type="Proteomes" id="UP000036403"/>
    </source>
</evidence>
<keyword evidence="3" id="KW-1185">Reference proteome</keyword>
<comment type="caution">
    <text evidence="2">The sequence shown here is derived from an EMBL/GenBank/DDBJ whole genome shotgun (WGS) entry which is preliminary data.</text>
</comment>
<dbReference type="AlphaFoldDB" id="A0A0J7JUU4"/>
<feature type="domain" description="Retroviral polymerase SH3-like" evidence="1">
    <location>
        <begin position="15"/>
        <end position="69"/>
    </location>
</feature>
<protein>
    <submittedName>
        <fullName evidence="2">Retroelement pol polyprotein</fullName>
    </submittedName>
</protein>
<evidence type="ECO:0000259" key="1">
    <source>
        <dbReference type="Pfam" id="PF25597"/>
    </source>
</evidence>
<dbReference type="OrthoDB" id="8039805at2759"/>
<accession>A0A0J7JUU4</accession>
<dbReference type="STRING" id="67767.A0A0J7JUU4"/>
<feature type="non-terminal residue" evidence="2">
    <location>
        <position position="1"/>
    </location>
</feature>
<sequence length="118" mass="13357">SGKKPSVAHLRTFGCLAYVGSPKVLRSKLDMRAKMGIMVGYAIKTRGYRIWLTDEKKLVESVSVKFNEKLRGVEAVLDPKQRATAYFRIEDINSFDYSDEETKNPTVETVESPVVEKI</sequence>